<reference evidence="9 10" key="1">
    <citation type="submission" date="2024-01" db="EMBL/GenBank/DDBJ databases">
        <authorList>
            <person name="Allen C."/>
            <person name="Tagirdzhanova G."/>
        </authorList>
    </citation>
    <scope>NUCLEOTIDE SEQUENCE [LARGE SCALE GENOMIC DNA]</scope>
    <source>
        <strain evidence="9 10">CBS 573.63</strain>
    </source>
</reference>
<keyword evidence="9" id="KW-0689">Ribosomal protein</keyword>
<evidence type="ECO:0000256" key="8">
    <source>
        <dbReference type="SAM" id="MobiDB-lite"/>
    </source>
</evidence>
<evidence type="ECO:0000256" key="2">
    <source>
        <dbReference type="ARBA" id="ARBA00022723"/>
    </source>
</evidence>
<feature type="compositionally biased region" description="Basic and acidic residues" evidence="8">
    <location>
        <begin position="850"/>
        <end position="861"/>
    </location>
</feature>
<protein>
    <submittedName>
        <fullName evidence="9">37S ribosomal protein S22</fullName>
    </submittedName>
</protein>
<dbReference type="PANTHER" id="PTHR13184">
    <property type="entry name" value="37S RIBOSOMAL PROTEIN S22"/>
    <property type="match status" value="1"/>
</dbReference>
<sequence>MNRAREIQRACPLSQAWLSQALQFGLLGIDSQSSRASTTTTRRAASTVRQLQSSIQQHRSSTASQTRRFSCSRRASQNVRSSTDTSSATAFADTETVVRQARATFGDTLPKDFLDTAELKLYERLFGPPIRETRPEDVGIPLAERDHNAALYAARDKNLLFRDTSSGLLEEVTWRQETTREETLVKSHAGEGALVEDLLTDAQIDYIHASARNEREFDALTKLQRDFVVAQLHATQQEQATALREQEADEAEALPIDQEEHIPEVYEPIEEETADEDNEDIEDAEDMRGPQIPRVHPLTKQFRSRTEPSTIQLPKANFVDPITELLKRTDIKHVRQAAEKAFGGPELPYSPRSPSARPGRNGGGNFAQKPVAMEAGHHRMSDIEADAYMAAVLPAVYATSLSTLVEVRRRLGPTWIEGLVSKTTGNPRVLDVGGGGAALAAWNHVFRSEVALMREKGRFAELFPEAAATEGNRGMDDETTKNTNGNTSIDAAAPIRRKMERTVVVGSDTLRHRLSRFLHNTTFLPRLPDLLHSAENVARHIDAPKTPPVRKTYDVIVASHLLMPLDKPFQRRALLDNLWAMLNPDGGVLIIVEKGHPRGFEAVADARQRLLDRFIEAPEQAGNPQPGANEPLSEHEDIDVWGVRRAKEPGMIVAPCTNHNKCPMYLTPGLTVGRKDFCHTSQRFSRPPFLQRILGKTHHNHEDVSFSYVAVQRGSVVSDRVAAPTAPVQGQAAADAAFVGFEEASGDSVPHPLALPRTILPPLKRHGHVVLDVCTPAGQLERWTVPKSRGKQAYHDARKAQWGDLWALGAKTRVARQVRLGRGGPGGAPEKDRSINVQVDGGKIVSATENGKKSQDPVLRQRDKKKYGKTGVKKRSRKAEAQSVLQELRSQMLDAP</sequence>
<keyword evidence="6" id="KW-0496">Mitochondrion</keyword>
<dbReference type="Gene3D" id="3.40.50.150">
    <property type="entry name" value="Vaccinia Virus protein VP39"/>
    <property type="match status" value="1"/>
</dbReference>
<feature type="compositionally biased region" description="Acidic residues" evidence="8">
    <location>
        <begin position="272"/>
        <end position="285"/>
    </location>
</feature>
<evidence type="ECO:0000313" key="9">
    <source>
        <dbReference type="EMBL" id="CAK7274397.1"/>
    </source>
</evidence>
<evidence type="ECO:0000256" key="3">
    <source>
        <dbReference type="ARBA" id="ARBA00022946"/>
    </source>
</evidence>
<comment type="caution">
    <text evidence="9">The sequence shown here is derived from an EMBL/GenBank/DDBJ whole genome shotgun (WGS) entry which is preliminary data.</text>
</comment>
<gene>
    <name evidence="9" type="primary">RSM22</name>
    <name evidence="9" type="ORF">SEPCBS57363_006141</name>
</gene>
<dbReference type="EMBL" id="CAWUOM010000166">
    <property type="protein sequence ID" value="CAK7274397.1"/>
    <property type="molecule type" value="Genomic_DNA"/>
</dbReference>
<proteinExistence type="predicted"/>
<keyword evidence="2" id="KW-0479">Metal-binding</keyword>
<evidence type="ECO:0000313" key="10">
    <source>
        <dbReference type="Proteomes" id="UP001642501"/>
    </source>
</evidence>
<organism evidence="9 10">
    <name type="scientific">Sporothrix epigloea</name>
    <dbReference type="NCBI Taxonomy" id="1892477"/>
    <lineage>
        <taxon>Eukaryota</taxon>
        <taxon>Fungi</taxon>
        <taxon>Dikarya</taxon>
        <taxon>Ascomycota</taxon>
        <taxon>Pezizomycotina</taxon>
        <taxon>Sordariomycetes</taxon>
        <taxon>Sordariomycetidae</taxon>
        <taxon>Ophiostomatales</taxon>
        <taxon>Ophiostomataceae</taxon>
        <taxon>Sporothrix</taxon>
    </lineage>
</organism>
<comment type="function">
    <text evidence="7">Mitochondrial ribosome (mitoribosome) assembly factor. Binds at the interface of the head and body domains of the mitochondrial small ribosomal subunit (mt-SSU), occluding the mRNA channel and preventing compaction of the head domain towards the body. Probable inactive methyltransferase: retains the characteristic folding and ability to bind S-adenosyl-L-methionine, but it probably lost its methyltransferase activity.</text>
</comment>
<keyword evidence="9" id="KW-0687">Ribonucleoprotein</keyword>
<feature type="compositionally biased region" description="Basic residues" evidence="8">
    <location>
        <begin position="862"/>
        <end position="877"/>
    </location>
</feature>
<feature type="region of interest" description="Disordered" evidence="8">
    <location>
        <begin position="342"/>
        <end position="367"/>
    </location>
</feature>
<feature type="compositionally biased region" description="Polar residues" evidence="8">
    <location>
        <begin position="50"/>
        <end position="80"/>
    </location>
</feature>
<accession>A0ABP0E5J0</accession>
<keyword evidence="10" id="KW-1185">Reference proteome</keyword>
<dbReference type="InterPro" id="IPR052571">
    <property type="entry name" value="Mt_RNA_Methyltransferase"/>
</dbReference>
<feature type="region of interest" description="Disordered" evidence="8">
    <location>
        <begin position="272"/>
        <end position="292"/>
    </location>
</feature>
<comment type="subcellular location">
    <subcellularLocation>
        <location evidence="1">Mitochondrion</location>
    </subcellularLocation>
</comment>
<feature type="region of interest" description="Disordered" evidence="8">
    <location>
        <begin position="843"/>
        <end position="896"/>
    </location>
</feature>
<feature type="region of interest" description="Disordered" evidence="8">
    <location>
        <begin position="50"/>
        <end position="88"/>
    </location>
</feature>
<dbReference type="InterPro" id="IPR029063">
    <property type="entry name" value="SAM-dependent_MTases_sf"/>
</dbReference>
<name>A0ABP0E5J0_9PEZI</name>
<evidence type="ECO:0000256" key="6">
    <source>
        <dbReference type="ARBA" id="ARBA00023128"/>
    </source>
</evidence>
<evidence type="ECO:0000256" key="1">
    <source>
        <dbReference type="ARBA" id="ARBA00004173"/>
    </source>
</evidence>
<evidence type="ECO:0000256" key="5">
    <source>
        <dbReference type="ARBA" id="ARBA00023014"/>
    </source>
</evidence>
<dbReference type="SUPFAM" id="SSF53335">
    <property type="entry name" value="S-adenosyl-L-methionine-dependent methyltransferases"/>
    <property type="match status" value="1"/>
</dbReference>
<keyword evidence="5" id="KW-0411">Iron-sulfur</keyword>
<evidence type="ECO:0000256" key="7">
    <source>
        <dbReference type="ARBA" id="ARBA00045681"/>
    </source>
</evidence>
<dbReference type="Proteomes" id="UP001642501">
    <property type="component" value="Unassembled WGS sequence"/>
</dbReference>
<dbReference type="PANTHER" id="PTHR13184:SF5">
    <property type="entry name" value="METHYLTRANSFERASE-LIKE PROTEIN 17, MITOCHONDRIAL"/>
    <property type="match status" value="1"/>
</dbReference>
<dbReference type="Pfam" id="PF09243">
    <property type="entry name" value="Rsm22"/>
    <property type="match status" value="2"/>
</dbReference>
<dbReference type="GO" id="GO:0005840">
    <property type="term" value="C:ribosome"/>
    <property type="evidence" value="ECO:0007669"/>
    <property type="project" value="UniProtKB-KW"/>
</dbReference>
<evidence type="ECO:0000256" key="4">
    <source>
        <dbReference type="ARBA" id="ARBA00023004"/>
    </source>
</evidence>
<dbReference type="InterPro" id="IPR015324">
    <property type="entry name" value="Ribosomal_Rsm22-like"/>
</dbReference>
<keyword evidence="3" id="KW-0809">Transit peptide</keyword>
<keyword evidence="4" id="KW-0408">Iron</keyword>